<feature type="region of interest" description="Disordered" evidence="14">
    <location>
        <begin position="79"/>
        <end position="99"/>
    </location>
</feature>
<evidence type="ECO:0000313" key="16">
    <source>
        <dbReference type="EMBL" id="KAK1769684.1"/>
    </source>
</evidence>
<evidence type="ECO:0000256" key="12">
    <source>
        <dbReference type="PIRSR" id="PIRSR601382-3"/>
    </source>
</evidence>
<dbReference type="GeneID" id="85306863"/>
<dbReference type="AlphaFoldDB" id="A0AAJ0C6P1"/>
<dbReference type="PANTHER" id="PTHR11742:SF55">
    <property type="entry name" value="ENDOPLASMIC RETICULUM MANNOSYL-OLIGOSACCHARIDE 1,2-ALPHA-MANNOSIDASE"/>
    <property type="match status" value="1"/>
</dbReference>
<comment type="catalytic activity">
    <reaction evidence="8">
        <text>N(4)-(alpha-D-Man-(1-&gt;2)-alpha-D-Man-(1-&gt;2)-alpha-D-Man-(1-&gt;3)-[alpha-D-Man-(1-&gt;3)-[alpha-D-Man-(1-&gt;2)-alpha-D-Man-(1-&gt;6)]-alpha-D-Man-(1-&gt;6)]-beta-D-Man-(1-&gt;4)-beta-D-GlcNAc-(1-&gt;4)-beta-D-GlcNAc)-L-asparaginyl-[protein] (N-glucan mannose isomer 8A1,2,3B1,3) + 3 H2O = N(4)-(alpha-D-Man-(1-&gt;3)-[alpha-D-Man-(1-&gt;3)-[alpha-D-Man-(1-&gt;6)]-alpha-D-Man-(1-&gt;6)]-beta-D-Man-(1-&gt;4)-beta-D-GlcNAc-(1-&gt;4)-beta-D-GlcNAc)-L-asparaginyl-[protein] (N-glucan mannose isomer 5A1,2) + 3 beta-D-mannose</text>
        <dbReference type="Rhea" id="RHEA:56028"/>
        <dbReference type="Rhea" id="RHEA-COMP:14358"/>
        <dbReference type="Rhea" id="RHEA-COMP:14367"/>
        <dbReference type="ChEBI" id="CHEBI:15377"/>
        <dbReference type="ChEBI" id="CHEBI:28563"/>
        <dbReference type="ChEBI" id="CHEBI:59087"/>
        <dbReference type="ChEBI" id="CHEBI:60628"/>
        <dbReference type="EC" id="3.2.1.113"/>
    </reaction>
</comment>
<evidence type="ECO:0000256" key="13">
    <source>
        <dbReference type="RuleBase" id="RU361193"/>
    </source>
</evidence>
<keyword evidence="13" id="KW-0326">Glycosidase</keyword>
<keyword evidence="4 11" id="KW-0479">Metal-binding</keyword>
<comment type="caution">
    <text evidence="16">The sequence shown here is derived from an EMBL/GenBank/DDBJ whole genome shotgun (WGS) entry which is preliminary data.</text>
</comment>
<evidence type="ECO:0000256" key="4">
    <source>
        <dbReference type="ARBA" id="ARBA00022723"/>
    </source>
</evidence>
<keyword evidence="15" id="KW-0472">Membrane</keyword>
<feature type="active site" description="Proton donor" evidence="10">
    <location>
        <position position="552"/>
    </location>
</feature>
<dbReference type="InterPro" id="IPR001382">
    <property type="entry name" value="Glyco_hydro_47"/>
</dbReference>
<dbReference type="InterPro" id="IPR012341">
    <property type="entry name" value="6hp_glycosidase-like_sf"/>
</dbReference>
<sequence>MNVRDPFDLHRNSNSAAFNVLRLTATQAAAGIREKAVEVGTNALEKGRQAVEDMSFAVPKNVPSFANPQRLVEDQLWPSSGATARSTGGPRGGQSAGGLLGGVQNRVGGILNPDRNALPMYKDKPYAYAPSKRARPLYRKKRVLGLLTLLCLVFLWYSGTFRDRHERAVSSLSRWGWLKAEEEAEAKGGKVDWSKRRERVVEAFELSWDAYERYAWGQDEFHPIQKTGTYMAPKGLGWIIIDSLDTLMLMNLTSRLSHAREWISQSLTWDQDQDVNTFETTIRMLGGLLSAHYLSNEYPDLAPIADDNPGAPGEDLYLEKATDLANRLLSAFESPSGVPYASVNLAQFKGIPSHADMGASSTAETTTLQLELKYLAKLTGEKLFWDKAEKVMQVVDDNGAKDGLVPIYIYATDGKFRGNNIRLGSRGDSYYEYLIKQYFQTNEKEPVYKEMWHEALDGVRKHLVTYTEPSRFTIIGERPSGLDYELSPKMDHLVCFMPGSIALGATGGLPEKEARKLPTWTKRNDADMQLARELMHTCWGMYKYMATGLAAEITYFNIGNPPLAESAPHSAPADFDPDPYAQWRQDFDVKPMDSHNLQRPETVESLFYMWRITGETKYREWGWEMFKSFMKHTAVDNGGGFTSLSNANIVPPMPRDNMESFWLAETLKYFYLLFSPDDLLPLDKVVINTEAHPFPRFDMGQLFSTGWKRKPRDKDGNIVAEG</sequence>
<keyword evidence="17" id="KW-1185">Reference proteome</keyword>
<keyword evidence="5 13" id="KW-0378">Hydrolase</keyword>
<dbReference type="EMBL" id="MU839002">
    <property type="protein sequence ID" value="KAK1769684.1"/>
    <property type="molecule type" value="Genomic_DNA"/>
</dbReference>
<dbReference type="Gene3D" id="1.50.10.10">
    <property type="match status" value="1"/>
</dbReference>
<dbReference type="GO" id="GO:0005509">
    <property type="term" value="F:calcium ion binding"/>
    <property type="evidence" value="ECO:0007669"/>
    <property type="project" value="InterPro"/>
</dbReference>
<evidence type="ECO:0000256" key="14">
    <source>
        <dbReference type="SAM" id="MobiDB-lite"/>
    </source>
</evidence>
<evidence type="ECO:0000256" key="3">
    <source>
        <dbReference type="ARBA" id="ARBA00007658"/>
    </source>
</evidence>
<name>A0AAJ0C6P1_9PEZI</name>
<evidence type="ECO:0000256" key="11">
    <source>
        <dbReference type="PIRSR" id="PIRSR601382-2"/>
    </source>
</evidence>
<keyword evidence="15" id="KW-1133">Transmembrane helix</keyword>
<dbReference type="Pfam" id="PF01532">
    <property type="entry name" value="Glyco_hydro_47"/>
    <property type="match status" value="1"/>
</dbReference>
<comment type="cofactor">
    <cofactor evidence="1 11">
        <name>Ca(2+)</name>
        <dbReference type="ChEBI" id="CHEBI:29108"/>
    </cofactor>
</comment>
<keyword evidence="7 12" id="KW-1015">Disulfide bond</keyword>
<evidence type="ECO:0000256" key="15">
    <source>
        <dbReference type="SAM" id="Phobius"/>
    </source>
</evidence>
<comment type="catalytic activity">
    <reaction evidence="9">
        <text>N(4)-(alpha-D-Man-(1-&gt;2)-alpha-D-Man-(1-&gt;2)-alpha-D-Man-(1-&gt;3)-[alpha-D-Man-(1-&gt;2)-alpha-D-Man-(1-&gt;3)-[alpha-D-Man-(1-&gt;2)-alpha-D-Man-(1-&gt;6)]-alpha-D-Man-(1-&gt;6)]-beta-D-Man-(1-&gt;4)-beta-D-GlcNAc-(1-&gt;4)-beta-D-GlcNAc)-L-asparaginyl-[protein] (N-glucan mannose isomer 9A1,2,3B1,2,3) + 4 H2O = N(4)-(alpha-D-Man-(1-&gt;3)-[alpha-D-Man-(1-&gt;3)-[alpha-D-Man-(1-&gt;6)]-alpha-D-Man-(1-&gt;6)]-beta-D-Man-(1-&gt;4)-beta-D-GlcNAc-(1-&gt;4)-beta-D-GlcNAc)-L-asparaginyl-[protein] (N-glucan mannose isomer 5A1,2) + 4 beta-D-mannose</text>
        <dbReference type="Rhea" id="RHEA:56008"/>
        <dbReference type="Rhea" id="RHEA-COMP:14356"/>
        <dbReference type="Rhea" id="RHEA-COMP:14367"/>
        <dbReference type="ChEBI" id="CHEBI:15377"/>
        <dbReference type="ChEBI" id="CHEBI:28563"/>
        <dbReference type="ChEBI" id="CHEBI:59087"/>
        <dbReference type="ChEBI" id="CHEBI:139493"/>
        <dbReference type="EC" id="3.2.1.113"/>
    </reaction>
</comment>
<dbReference type="RefSeq" id="XP_060285897.1">
    <property type="nucleotide sequence ID" value="XM_060423676.1"/>
</dbReference>
<evidence type="ECO:0000256" key="7">
    <source>
        <dbReference type="ARBA" id="ARBA00023157"/>
    </source>
</evidence>
<evidence type="ECO:0000256" key="5">
    <source>
        <dbReference type="ARBA" id="ARBA00022801"/>
    </source>
</evidence>
<gene>
    <name evidence="16" type="ORF">QBC33DRAFT_331623</name>
</gene>
<keyword evidence="6 11" id="KW-0106">Calcium</keyword>
<dbReference type="SUPFAM" id="SSF48225">
    <property type="entry name" value="Seven-hairpin glycosidases"/>
    <property type="match status" value="1"/>
</dbReference>
<dbReference type="Proteomes" id="UP001244011">
    <property type="component" value="Unassembled WGS sequence"/>
</dbReference>
<comment type="similarity">
    <text evidence="3 13">Belongs to the glycosyl hydrolase 47 family.</text>
</comment>
<feature type="active site" evidence="10">
    <location>
        <position position="601"/>
    </location>
</feature>
<organism evidence="16 17">
    <name type="scientific">Phialemonium atrogriseum</name>
    <dbReference type="NCBI Taxonomy" id="1093897"/>
    <lineage>
        <taxon>Eukaryota</taxon>
        <taxon>Fungi</taxon>
        <taxon>Dikarya</taxon>
        <taxon>Ascomycota</taxon>
        <taxon>Pezizomycotina</taxon>
        <taxon>Sordariomycetes</taxon>
        <taxon>Sordariomycetidae</taxon>
        <taxon>Cephalothecales</taxon>
        <taxon>Cephalothecaceae</taxon>
        <taxon>Phialemonium</taxon>
    </lineage>
</organism>
<feature type="transmembrane region" description="Helical" evidence="15">
    <location>
        <begin position="143"/>
        <end position="159"/>
    </location>
</feature>
<evidence type="ECO:0000256" key="2">
    <source>
        <dbReference type="ARBA" id="ARBA00004922"/>
    </source>
</evidence>
<dbReference type="PANTHER" id="PTHR11742">
    <property type="entry name" value="MANNOSYL-OLIGOSACCHARIDE ALPHA-1,2-MANNOSIDASE-RELATED"/>
    <property type="match status" value="1"/>
</dbReference>
<accession>A0AAJ0C6P1</accession>
<dbReference type="GO" id="GO:0005975">
    <property type="term" value="P:carbohydrate metabolic process"/>
    <property type="evidence" value="ECO:0007669"/>
    <property type="project" value="InterPro"/>
</dbReference>
<feature type="disulfide bond" evidence="12">
    <location>
        <begin position="495"/>
        <end position="538"/>
    </location>
</feature>
<comment type="pathway">
    <text evidence="2">Protein modification; protein glycosylation.</text>
</comment>
<evidence type="ECO:0000256" key="6">
    <source>
        <dbReference type="ARBA" id="ARBA00022837"/>
    </source>
</evidence>
<dbReference type="GO" id="GO:0036503">
    <property type="term" value="P:ERAD pathway"/>
    <property type="evidence" value="ECO:0007669"/>
    <property type="project" value="UniProtKB-ARBA"/>
</dbReference>
<dbReference type="GO" id="GO:0016020">
    <property type="term" value="C:membrane"/>
    <property type="evidence" value="ECO:0007669"/>
    <property type="project" value="InterPro"/>
</dbReference>
<reference evidence="16" key="1">
    <citation type="submission" date="2023-06" db="EMBL/GenBank/DDBJ databases">
        <title>Genome-scale phylogeny and comparative genomics of the fungal order Sordariales.</title>
        <authorList>
            <consortium name="Lawrence Berkeley National Laboratory"/>
            <person name="Hensen N."/>
            <person name="Bonometti L."/>
            <person name="Westerberg I."/>
            <person name="Brannstrom I.O."/>
            <person name="Guillou S."/>
            <person name="Cros-Aarteil S."/>
            <person name="Calhoun S."/>
            <person name="Haridas S."/>
            <person name="Kuo A."/>
            <person name="Mondo S."/>
            <person name="Pangilinan J."/>
            <person name="Riley R."/>
            <person name="Labutti K."/>
            <person name="Andreopoulos B."/>
            <person name="Lipzen A."/>
            <person name="Chen C."/>
            <person name="Yanf M."/>
            <person name="Daum C."/>
            <person name="Ng V."/>
            <person name="Clum A."/>
            <person name="Steindorff A."/>
            <person name="Ohm R."/>
            <person name="Martin F."/>
            <person name="Silar P."/>
            <person name="Natvig D."/>
            <person name="Lalanne C."/>
            <person name="Gautier V."/>
            <person name="Ament-Velasquez S.L."/>
            <person name="Kruys A."/>
            <person name="Hutchinson M.I."/>
            <person name="Powell A.J."/>
            <person name="Barry K."/>
            <person name="Miller A.N."/>
            <person name="Grigoriev I.V."/>
            <person name="Debuchy R."/>
            <person name="Gladieux P."/>
            <person name="Thoren M.H."/>
            <person name="Johannesson H."/>
        </authorList>
    </citation>
    <scope>NUCLEOTIDE SEQUENCE</scope>
    <source>
        <strain evidence="16">8032-3</strain>
    </source>
</reference>
<evidence type="ECO:0000256" key="10">
    <source>
        <dbReference type="PIRSR" id="PIRSR601382-1"/>
    </source>
</evidence>
<dbReference type="GO" id="GO:0004571">
    <property type="term" value="F:mannosyl-oligosaccharide 1,2-alpha-mannosidase activity"/>
    <property type="evidence" value="ECO:0007669"/>
    <property type="project" value="UniProtKB-EC"/>
</dbReference>
<dbReference type="EC" id="3.2.1.-" evidence="13"/>
<dbReference type="InterPro" id="IPR050749">
    <property type="entry name" value="Glycosyl_Hydrolase_47"/>
</dbReference>
<feature type="active site" evidence="10">
    <location>
        <position position="428"/>
    </location>
</feature>
<dbReference type="InterPro" id="IPR036026">
    <property type="entry name" value="Seven-hairpin_glycosidases"/>
</dbReference>
<evidence type="ECO:0000313" key="17">
    <source>
        <dbReference type="Proteomes" id="UP001244011"/>
    </source>
</evidence>
<evidence type="ECO:0000256" key="8">
    <source>
        <dbReference type="ARBA" id="ARBA00047669"/>
    </source>
</evidence>
<evidence type="ECO:0000256" key="1">
    <source>
        <dbReference type="ARBA" id="ARBA00001913"/>
    </source>
</evidence>
<dbReference type="PRINTS" id="PR00747">
    <property type="entry name" value="GLYHDRLASE47"/>
</dbReference>
<feature type="compositionally biased region" description="Gly residues" evidence="14">
    <location>
        <begin position="89"/>
        <end position="99"/>
    </location>
</feature>
<proteinExistence type="inferred from homology"/>
<feature type="active site" description="Proton donor" evidence="10">
    <location>
        <position position="279"/>
    </location>
</feature>
<feature type="binding site" evidence="11">
    <location>
        <position position="689"/>
    </location>
    <ligand>
        <name>Ca(2+)</name>
        <dbReference type="ChEBI" id="CHEBI:29108"/>
    </ligand>
</feature>
<evidence type="ECO:0000256" key="9">
    <source>
        <dbReference type="ARBA" id="ARBA00048605"/>
    </source>
</evidence>
<keyword evidence="15" id="KW-0812">Transmembrane</keyword>
<dbReference type="GO" id="GO:0005783">
    <property type="term" value="C:endoplasmic reticulum"/>
    <property type="evidence" value="ECO:0007669"/>
    <property type="project" value="TreeGrafter"/>
</dbReference>
<protein>
    <recommendedName>
        <fullName evidence="13">alpha-1,2-Mannosidase</fullName>
        <ecNumber evidence="13">3.2.1.-</ecNumber>
    </recommendedName>
</protein>